<dbReference type="GO" id="GO:0005634">
    <property type="term" value="C:nucleus"/>
    <property type="evidence" value="ECO:0007669"/>
    <property type="project" value="UniProtKB-SubCell"/>
</dbReference>
<dbReference type="OrthoDB" id="429597at2759"/>
<evidence type="ECO:0000256" key="1">
    <source>
        <dbReference type="ARBA" id="ARBA00002664"/>
    </source>
</evidence>
<dbReference type="Proteomes" id="UP000681722">
    <property type="component" value="Unassembled WGS sequence"/>
</dbReference>
<evidence type="ECO:0000256" key="2">
    <source>
        <dbReference type="ARBA" id="ARBA00011923"/>
    </source>
</evidence>
<dbReference type="InterPro" id="IPR029063">
    <property type="entry name" value="SAM-dependent_MTases_sf"/>
</dbReference>
<evidence type="ECO:0000256" key="3">
    <source>
        <dbReference type="ARBA" id="ARBA00012770"/>
    </source>
</evidence>
<dbReference type="Pfam" id="PF01585">
    <property type="entry name" value="G-patch"/>
    <property type="match status" value="1"/>
</dbReference>
<evidence type="ECO:0000256" key="9">
    <source>
        <dbReference type="ARBA" id="ARBA00032227"/>
    </source>
</evidence>
<evidence type="ECO:0000256" key="4">
    <source>
        <dbReference type="ARBA" id="ARBA00021134"/>
    </source>
</evidence>
<feature type="domain" description="WW" evidence="16">
    <location>
        <begin position="965"/>
        <end position="999"/>
    </location>
</feature>
<comment type="catalytic activity">
    <reaction evidence="13">
        <text>a 5'-end (N(7)-methyl 5'-triphosphoguanosine)-(2'-O-methyl-ribonucleoside)-(ribonucleotide) in mRNA + S-adenosyl-L-methionine = a 5'-end (N(7)-methyl 5'-triphosphoguanosine)-(2'-O-methyl-ribonucleoside)-(2'-O-methyl-ribonucleotide) in mRNA + S-adenosyl-L-homocysteine + H(+)</text>
        <dbReference type="Rhea" id="RHEA:67024"/>
        <dbReference type="Rhea" id="RHEA-COMP:17169"/>
        <dbReference type="Rhea" id="RHEA-COMP:17170"/>
        <dbReference type="ChEBI" id="CHEBI:15378"/>
        <dbReference type="ChEBI" id="CHEBI:57856"/>
        <dbReference type="ChEBI" id="CHEBI:59789"/>
        <dbReference type="ChEBI" id="CHEBI:167612"/>
        <dbReference type="ChEBI" id="CHEBI:167614"/>
        <dbReference type="EC" id="2.1.1.296"/>
    </reaction>
</comment>
<dbReference type="PANTHER" id="PTHR16121:SF2">
    <property type="entry name" value="CAP-SPECIFIC MRNA (NUCLEOSIDE-2'-O-)-METHYLTRANSFERASE 2"/>
    <property type="match status" value="1"/>
</dbReference>
<evidence type="ECO:0000256" key="13">
    <source>
        <dbReference type="ARBA" id="ARBA00049477"/>
    </source>
</evidence>
<dbReference type="GO" id="GO:0003676">
    <property type="term" value="F:nucleic acid binding"/>
    <property type="evidence" value="ECO:0007669"/>
    <property type="project" value="UniProtKB-UniRule"/>
</dbReference>
<dbReference type="EC" id="2.1.1.57" evidence="2"/>
<dbReference type="SUPFAM" id="SSF53335">
    <property type="entry name" value="S-adenosyl-L-methionine-dependent methyltransferases"/>
    <property type="match status" value="2"/>
</dbReference>
<evidence type="ECO:0000256" key="10">
    <source>
        <dbReference type="ARBA" id="ARBA00032504"/>
    </source>
</evidence>
<evidence type="ECO:0000256" key="11">
    <source>
        <dbReference type="ARBA" id="ARBA00032519"/>
    </source>
</evidence>
<proteinExistence type="predicted"/>
<dbReference type="PROSITE" id="PS50174">
    <property type="entry name" value="G_PATCH"/>
    <property type="match status" value="1"/>
</dbReference>
<feature type="binding site" evidence="14">
    <location>
        <position position="208"/>
    </location>
    <ligand>
        <name>S-adenosyl-L-methionine</name>
        <dbReference type="ChEBI" id="CHEBI:59789"/>
    </ligand>
</feature>
<keyword evidence="21" id="KW-1185">Reference proteome</keyword>
<dbReference type="Proteomes" id="UP000663829">
    <property type="component" value="Unassembled WGS sequence"/>
</dbReference>
<dbReference type="Pfam" id="PF01728">
    <property type="entry name" value="FtsJ"/>
    <property type="match status" value="2"/>
</dbReference>
<dbReference type="SMART" id="SM00443">
    <property type="entry name" value="G_patch"/>
    <property type="match status" value="1"/>
</dbReference>
<keyword evidence="6 14" id="KW-0489">Methyltransferase</keyword>
<dbReference type="InterPro" id="IPR025807">
    <property type="entry name" value="Adrift-typ_MeTrfase"/>
</dbReference>
<feature type="domain" description="G-patch" evidence="17">
    <location>
        <begin position="544"/>
        <end position="590"/>
    </location>
</feature>
<evidence type="ECO:0000256" key="6">
    <source>
        <dbReference type="ARBA" id="ARBA00022603"/>
    </source>
</evidence>
<evidence type="ECO:0000256" key="7">
    <source>
        <dbReference type="ARBA" id="ARBA00022679"/>
    </source>
</evidence>
<keyword evidence="7 14" id="KW-0808">Transferase</keyword>
<dbReference type="EMBL" id="CAJNOQ010010173">
    <property type="protein sequence ID" value="CAF1244881.1"/>
    <property type="molecule type" value="Genomic_DNA"/>
</dbReference>
<name>A0A814ZK06_9BILA</name>
<comment type="caution">
    <text evidence="19">The sequence shown here is derived from an EMBL/GenBank/DDBJ whole genome shotgun (WGS) entry which is preliminary data.</text>
</comment>
<evidence type="ECO:0000256" key="8">
    <source>
        <dbReference type="ARBA" id="ARBA00022691"/>
    </source>
</evidence>
<dbReference type="InterPro" id="IPR001202">
    <property type="entry name" value="WW_dom"/>
</dbReference>
<dbReference type="Gene3D" id="2.20.70.10">
    <property type="match status" value="1"/>
</dbReference>
<evidence type="ECO:0000313" key="21">
    <source>
        <dbReference type="Proteomes" id="UP000663829"/>
    </source>
</evidence>
<feature type="binding site" evidence="14">
    <location>
        <position position="276"/>
    </location>
    <ligand>
        <name>S-adenosyl-L-methionine</name>
        <dbReference type="ChEBI" id="CHEBI:59789"/>
    </ligand>
</feature>
<comment type="function">
    <text evidence="1">S-adenosyl-L-methionine-dependent methyltransferase that mediates mRNA cap1 2'-O-ribose methylation to the 5'-cap structure of mRNAs. Methylates the ribose of the first nucleotide of a m(7)GpppG-capped mRNA and small nuclear RNA (snRNA) to produce m(7)GpppRm (cap1). Displays a preference for cap0 transcripts. Cap1 modification is linked to higher levels of translation. May be involved in the interferon response pathway.</text>
</comment>
<dbReference type="EC" id="2.1.1.296" evidence="3"/>
<dbReference type="GO" id="GO:0006370">
    <property type="term" value="P:7-methylguanosine mRNA capping"/>
    <property type="evidence" value="ECO:0007669"/>
    <property type="project" value="UniProtKB-UniRule"/>
</dbReference>
<dbReference type="Gene3D" id="3.40.50.12760">
    <property type="match status" value="2"/>
</dbReference>
<dbReference type="PANTHER" id="PTHR16121">
    <property type="entry name" value="CAP-SPECIFIC MRNA (NUCLEOSIDE-2'-O-)-METHYLTRANSFERASE 1-RELATED"/>
    <property type="match status" value="1"/>
</dbReference>
<feature type="region of interest" description="Disordered" evidence="15">
    <location>
        <begin position="1"/>
        <end position="32"/>
    </location>
</feature>
<dbReference type="InterPro" id="IPR002877">
    <property type="entry name" value="RNA_MeTrfase_FtsJ_dom"/>
</dbReference>
<organism evidence="19 21">
    <name type="scientific">Didymodactylos carnosus</name>
    <dbReference type="NCBI Taxonomy" id="1234261"/>
    <lineage>
        <taxon>Eukaryota</taxon>
        <taxon>Metazoa</taxon>
        <taxon>Spiralia</taxon>
        <taxon>Gnathifera</taxon>
        <taxon>Rotifera</taxon>
        <taxon>Eurotatoria</taxon>
        <taxon>Bdelloidea</taxon>
        <taxon>Philodinida</taxon>
        <taxon>Philodinidae</taxon>
        <taxon>Didymodactylos</taxon>
    </lineage>
</organism>
<dbReference type="AlphaFoldDB" id="A0A814ZK06"/>
<evidence type="ECO:0000256" key="15">
    <source>
        <dbReference type="SAM" id="MobiDB-lite"/>
    </source>
</evidence>
<feature type="binding site" evidence="14">
    <location>
        <position position="188"/>
    </location>
    <ligand>
        <name>S-adenosyl-L-methionine</name>
        <dbReference type="ChEBI" id="CHEBI:59789"/>
    </ligand>
</feature>
<dbReference type="GO" id="GO:0004483">
    <property type="term" value="F:methyltransferase cap1 activity"/>
    <property type="evidence" value="ECO:0007669"/>
    <property type="project" value="UniProtKB-UniRule"/>
</dbReference>
<dbReference type="PROSITE" id="PS50020">
    <property type="entry name" value="WW_DOMAIN_2"/>
    <property type="match status" value="1"/>
</dbReference>
<evidence type="ECO:0000256" key="5">
    <source>
        <dbReference type="ARBA" id="ARBA00021136"/>
    </source>
</evidence>
<evidence type="ECO:0000259" key="16">
    <source>
        <dbReference type="PROSITE" id="PS50020"/>
    </source>
</evidence>
<dbReference type="GO" id="GO:0005737">
    <property type="term" value="C:cytoplasm"/>
    <property type="evidence" value="ECO:0007669"/>
    <property type="project" value="TreeGrafter"/>
</dbReference>
<dbReference type="GO" id="GO:0032259">
    <property type="term" value="P:methylation"/>
    <property type="evidence" value="ECO:0007669"/>
    <property type="project" value="UniProtKB-KW"/>
</dbReference>
<dbReference type="InterPro" id="IPR000467">
    <property type="entry name" value="G_patch_dom"/>
</dbReference>
<gene>
    <name evidence="19" type="ORF">GPM918_LOCUS25842</name>
    <name evidence="20" type="ORF">SRO942_LOCUS25900</name>
</gene>
<reference evidence="19" key="1">
    <citation type="submission" date="2021-02" db="EMBL/GenBank/DDBJ databases">
        <authorList>
            <person name="Nowell W R."/>
        </authorList>
    </citation>
    <scope>NUCLEOTIDE SEQUENCE</scope>
</reference>
<dbReference type="InterPro" id="IPR050851">
    <property type="entry name" value="mRNA_Cap_2O-Ribose_MeTrfase"/>
</dbReference>
<keyword evidence="8 14" id="KW-0949">S-adenosyl-L-methionine</keyword>
<evidence type="ECO:0000259" key="17">
    <source>
        <dbReference type="PROSITE" id="PS50174"/>
    </source>
</evidence>
<evidence type="ECO:0000259" key="18">
    <source>
        <dbReference type="PROSITE" id="PS51614"/>
    </source>
</evidence>
<evidence type="ECO:0000313" key="19">
    <source>
        <dbReference type="EMBL" id="CAF1244881.1"/>
    </source>
</evidence>
<evidence type="ECO:0000256" key="12">
    <source>
        <dbReference type="ARBA" id="ARBA00049042"/>
    </source>
</evidence>
<evidence type="ECO:0000313" key="20">
    <source>
        <dbReference type="EMBL" id="CAF4010217.1"/>
    </source>
</evidence>
<comment type="catalytic activity">
    <reaction evidence="12">
        <text>a 5'-end (N(7)-methyl 5'-triphosphoguanosine)-ribonucleoside in mRNA + S-adenosyl-L-methionine = a 5'-end (N(7)-methyl 5'-triphosphoguanosine)-(2'-O-methyl-ribonucleoside) in mRNA + S-adenosyl-L-homocysteine + H(+)</text>
        <dbReference type="Rhea" id="RHEA:67020"/>
        <dbReference type="Rhea" id="RHEA-COMP:17167"/>
        <dbReference type="Rhea" id="RHEA-COMP:17168"/>
        <dbReference type="ChEBI" id="CHEBI:15378"/>
        <dbReference type="ChEBI" id="CHEBI:57856"/>
        <dbReference type="ChEBI" id="CHEBI:59789"/>
        <dbReference type="ChEBI" id="CHEBI:156461"/>
        <dbReference type="ChEBI" id="CHEBI:167609"/>
        <dbReference type="EC" id="2.1.1.57"/>
    </reaction>
</comment>
<feature type="compositionally biased region" description="Basic and acidic residues" evidence="15">
    <location>
        <begin position="491"/>
        <end position="504"/>
    </location>
</feature>
<dbReference type="GO" id="GO:0016556">
    <property type="term" value="P:mRNA modification"/>
    <property type="evidence" value="ECO:0007669"/>
    <property type="project" value="UniProtKB-UniRule"/>
</dbReference>
<dbReference type="EMBL" id="CAJOBC010011969">
    <property type="protein sequence ID" value="CAF4010217.1"/>
    <property type="molecule type" value="Genomic_DNA"/>
</dbReference>
<dbReference type="PROSITE" id="PS51614">
    <property type="entry name" value="SAM_MT_ADRIFT"/>
    <property type="match status" value="1"/>
</dbReference>
<protein>
    <recommendedName>
        <fullName evidence="5">Cap-specific mRNA (nucleoside-2'-O-)-methyltransferase 1</fullName>
        <ecNumber evidence="3">2.1.1.296</ecNumber>
        <ecNumber evidence="2">2.1.1.57</ecNumber>
    </recommendedName>
    <alternativeName>
        <fullName evidence="11">Cap methyltransferase 1</fullName>
    </alternativeName>
    <alternativeName>
        <fullName evidence="4">Cap-specific mRNA (nucleoside-2'-O-)-methyltransferase 2</fullName>
    </alternativeName>
    <alternativeName>
        <fullName evidence="10">Cap1 2'O-ribose methyltransferase 1</fullName>
    </alternativeName>
    <alternativeName>
        <fullName evidence="9">FtsJ methyltransferase domain-containing protein 2</fullName>
    </alternativeName>
</protein>
<dbReference type="GO" id="GO:0120550">
    <property type="term" value="F:methyltransferase cap2 activity"/>
    <property type="evidence" value="ECO:0007669"/>
    <property type="project" value="UniProtKB-EC"/>
</dbReference>
<feature type="region of interest" description="Disordered" evidence="15">
    <location>
        <begin position="490"/>
        <end position="531"/>
    </location>
</feature>
<sequence>MSYRNSYSRQDGGGGHRGRRNHYDNNSSHRTNDYAYANYNRSHNLTEEEEKLVNLGRSDLFEKEFRFPLCTVLKDHTQITEQLFRTPRWTISDLMIFKSQLNITRDKMNDKDRKIWQEHTYKTNMTGKIAFSLRKQFNIEMCTNAWIKMAEIYARYPGLIPPSSNEMRKQSETNRPIFQSIHLCEAPGAFICATNYYLRKRFQQTVDWQWTGLSLNPYYEGNDTAAMIDDDRFIVETIKNWYFGVDNSGNILKPENIRGLWNIYAGSNKVTLVTSDGAVDASGDPNEQEALVSELHYTEAVAAMGALKEKGSFVLKMFNLFECESVCLLYILSLHFNELYVFKPASSRTVNAEVYIICIGFRGISDNVLQHLLSYISPSFPKGLAMLPQDSIPLSFLESLIICAEKFTKKQIEAIERNLELEHVMNYNVAKALERLAYDVKDQFINICSIISLSSGFRIVNHLELDGSAKHLGNSASLVRGGLRQRLGGTLEDRMKKTEDRKEFLSGVTASNTSGKRKLDEKDEDNLPATKKRQVAEIDNSIKAMSIGEKLMKKAGYVEGRGLGVAEQGRTQPIEVSLQDNRAGLGRHKKGTTTGDTLVAVDEPFFIDFDHSPARSRTSKEMKVLGIDQKSIVGVADKIQAVIASIFVSAEDLETLYRKRLEAYEQGRIPFQKHLFLSENLDLLNDPRFSYPQTAVQLASVDAILKVVSGLKLAKDGSPLSFIVDDPGFAEYINWQQTGNVRGFVFTEQHHVFQTARNRQIECCNSDTEIHQKVVFMSADVSVPYETVVKTHYVEYENKQKFARVCQQVFKLLDRSGNFVCKLLDLFTRFTADLVYLLYKCFRSITIIKPFTLNPACSDRFLVCQDFLGSDELRGVEKHLDDVVTQLSMENDVVEILPISCLLEKEFQQYLVDTAQRLLQREIQTLKKLLADGSEVSSIGEKHLDEAKKLIFCNERRTVPPDDEPVLPDGWIKQWSKREENFYYFNVNTASTTTKLPQCYNDISGIFLRKFTHPNTGGYSLLFYFPLNGVLQVDSDEKRYANQYYGK</sequence>
<accession>A0A814ZK06</accession>
<evidence type="ECO:0000256" key="14">
    <source>
        <dbReference type="PROSITE-ProRule" id="PRU00946"/>
    </source>
</evidence>
<feature type="active site" description="Proton acceptor" evidence="14">
    <location>
        <position position="316"/>
    </location>
</feature>
<feature type="domain" description="Adrift-type SAM-dependent 2'-O-MTase" evidence="18">
    <location>
        <begin position="140"/>
        <end position="363"/>
    </location>
</feature>